<proteinExistence type="inferred from homology"/>
<evidence type="ECO:0000256" key="6">
    <source>
        <dbReference type="ARBA" id="ARBA00023136"/>
    </source>
</evidence>
<dbReference type="GO" id="GO:0016020">
    <property type="term" value="C:membrane"/>
    <property type="evidence" value="ECO:0007669"/>
    <property type="project" value="UniProtKB-SubCell"/>
</dbReference>
<protein>
    <submittedName>
        <fullName evidence="9">DUF1751 domain-containing protein</fullName>
    </submittedName>
</protein>
<organism evidence="9 10">
    <name type="scientific">Rathayibacter festucae DSM 15932</name>
    <dbReference type="NCBI Taxonomy" id="1328866"/>
    <lineage>
        <taxon>Bacteria</taxon>
        <taxon>Bacillati</taxon>
        <taxon>Actinomycetota</taxon>
        <taxon>Actinomycetes</taxon>
        <taxon>Micrococcales</taxon>
        <taxon>Microbacteriaceae</taxon>
        <taxon>Rathayibacter</taxon>
    </lineage>
</organism>
<evidence type="ECO:0000259" key="8">
    <source>
        <dbReference type="Pfam" id="PF01694"/>
    </source>
</evidence>
<dbReference type="KEGG" id="rfs:C1I64_16225"/>
<name>A0A3Q9UUK3_9MICO</name>
<sequence length="293" mass="31685">MTQVPPSSSTYTCYRHPDRQSFVRCQRCGRTICGECQTPAPVGVICPDDMAQQRSEAPRVRGPLVSRVRAMTRADQPTVTYAIIALCVLVWILEVLPFIGNTVLNAIAYFPAYTLPGFGAGFEPWRMITSIFAHSTSLFFVVPFHLLLNMYTLWVFGMALERMLGRGRYLTLFLLSGFAGSVGVLLLSSPLTPVIGASGAIFGLMGAYLVILRHLGGQASQLLVLVGLNLVIGFLPGMNVAWQAHVGGLVAGALIGLVFTRTRQRSQRRTQNLLVGLIGVGLVAITVGAYVLA</sequence>
<feature type="transmembrane region" description="Helical" evidence="7">
    <location>
        <begin position="79"/>
        <end position="111"/>
    </location>
</feature>
<dbReference type="AlphaFoldDB" id="A0A3Q9UUK3"/>
<evidence type="ECO:0000256" key="5">
    <source>
        <dbReference type="ARBA" id="ARBA00022989"/>
    </source>
</evidence>
<dbReference type="GO" id="GO:0004252">
    <property type="term" value="F:serine-type endopeptidase activity"/>
    <property type="evidence" value="ECO:0007669"/>
    <property type="project" value="InterPro"/>
</dbReference>
<comment type="subcellular location">
    <subcellularLocation>
        <location evidence="1">Membrane</location>
        <topology evidence="1">Multi-pass membrane protein</topology>
    </subcellularLocation>
</comment>
<evidence type="ECO:0000256" key="3">
    <source>
        <dbReference type="ARBA" id="ARBA00022692"/>
    </source>
</evidence>
<dbReference type="InterPro" id="IPR050925">
    <property type="entry name" value="Rhomboid_protease_S54"/>
</dbReference>
<evidence type="ECO:0000313" key="10">
    <source>
        <dbReference type="Proteomes" id="UP000285317"/>
    </source>
</evidence>
<feature type="transmembrane region" description="Helical" evidence="7">
    <location>
        <begin position="131"/>
        <end position="157"/>
    </location>
</feature>
<feature type="transmembrane region" description="Helical" evidence="7">
    <location>
        <begin position="169"/>
        <end position="188"/>
    </location>
</feature>
<dbReference type="SUPFAM" id="SSF144091">
    <property type="entry name" value="Rhomboid-like"/>
    <property type="match status" value="1"/>
</dbReference>
<evidence type="ECO:0000256" key="4">
    <source>
        <dbReference type="ARBA" id="ARBA00022801"/>
    </source>
</evidence>
<dbReference type="Proteomes" id="UP000285317">
    <property type="component" value="Chromosome"/>
</dbReference>
<keyword evidence="5 7" id="KW-1133">Transmembrane helix</keyword>
<feature type="transmembrane region" description="Helical" evidence="7">
    <location>
        <begin position="219"/>
        <end position="236"/>
    </location>
</feature>
<feature type="transmembrane region" description="Helical" evidence="7">
    <location>
        <begin position="272"/>
        <end position="292"/>
    </location>
</feature>
<dbReference type="RefSeq" id="WP_123447249.1">
    <property type="nucleotide sequence ID" value="NZ_CP028137.1"/>
</dbReference>
<evidence type="ECO:0000256" key="2">
    <source>
        <dbReference type="ARBA" id="ARBA00009045"/>
    </source>
</evidence>
<comment type="similarity">
    <text evidence="2">Belongs to the peptidase S54 family.</text>
</comment>
<dbReference type="PANTHER" id="PTHR43731:SF14">
    <property type="entry name" value="PRESENILIN-ASSOCIATED RHOMBOID-LIKE PROTEIN, MITOCHONDRIAL"/>
    <property type="match status" value="1"/>
</dbReference>
<keyword evidence="4" id="KW-0378">Hydrolase</keyword>
<dbReference type="EMBL" id="CP028137">
    <property type="protein sequence ID" value="AZZ53430.1"/>
    <property type="molecule type" value="Genomic_DNA"/>
</dbReference>
<evidence type="ECO:0000256" key="1">
    <source>
        <dbReference type="ARBA" id="ARBA00004141"/>
    </source>
</evidence>
<dbReference type="PANTHER" id="PTHR43731">
    <property type="entry name" value="RHOMBOID PROTEASE"/>
    <property type="match status" value="1"/>
</dbReference>
<evidence type="ECO:0000256" key="7">
    <source>
        <dbReference type="SAM" id="Phobius"/>
    </source>
</evidence>
<keyword evidence="6 7" id="KW-0472">Membrane</keyword>
<feature type="transmembrane region" description="Helical" evidence="7">
    <location>
        <begin position="242"/>
        <end position="260"/>
    </location>
</feature>
<dbReference type="Pfam" id="PF01694">
    <property type="entry name" value="Rhomboid"/>
    <property type="match status" value="1"/>
</dbReference>
<feature type="transmembrane region" description="Helical" evidence="7">
    <location>
        <begin position="194"/>
        <end position="212"/>
    </location>
</feature>
<keyword evidence="3 7" id="KW-0812">Transmembrane</keyword>
<dbReference type="Gene3D" id="1.20.1540.10">
    <property type="entry name" value="Rhomboid-like"/>
    <property type="match status" value="1"/>
</dbReference>
<feature type="domain" description="Peptidase S54 rhomboid" evidence="8">
    <location>
        <begin position="123"/>
        <end position="260"/>
    </location>
</feature>
<accession>A0A3Q9UUK3</accession>
<dbReference type="InterPro" id="IPR035952">
    <property type="entry name" value="Rhomboid-like_sf"/>
</dbReference>
<dbReference type="InterPro" id="IPR022764">
    <property type="entry name" value="Peptidase_S54_rhomboid_dom"/>
</dbReference>
<gene>
    <name evidence="9" type="ORF">C1I64_16225</name>
</gene>
<evidence type="ECO:0000313" key="9">
    <source>
        <dbReference type="EMBL" id="AZZ53430.1"/>
    </source>
</evidence>
<reference evidence="9 10" key="1">
    <citation type="submission" date="2018-03" db="EMBL/GenBank/DDBJ databases">
        <title>Bacteriophage NCPPB3778 and a type I-E CRISPR drive the evolution of the US Biological Select Agent, Rathayibacter toxicus.</title>
        <authorList>
            <person name="Davis E.W.II."/>
            <person name="Tabima J.F."/>
            <person name="Weisberg A.J."/>
            <person name="Dantas Lopes L."/>
            <person name="Wiseman M.S."/>
            <person name="Wiseman M.S."/>
            <person name="Pupko T."/>
            <person name="Belcher M.S."/>
            <person name="Sechler A.J."/>
            <person name="Tancos M.A."/>
            <person name="Schroeder B.K."/>
            <person name="Murray T.D."/>
            <person name="Luster D.G."/>
            <person name="Schneider W.L."/>
            <person name="Rogers E."/>
            <person name="Andreote F.D."/>
            <person name="Grunwald N.J."/>
            <person name="Putnam M.L."/>
            <person name="Chang J.H."/>
        </authorList>
    </citation>
    <scope>NUCLEOTIDE SEQUENCE [LARGE SCALE GENOMIC DNA]</scope>
    <source>
        <strain evidence="9 10">DSM 15932</strain>
    </source>
</reference>